<accession>A0AAV5IFE3</accession>
<organism evidence="2 3">
    <name type="scientific">Rubroshorea leprosula</name>
    <dbReference type="NCBI Taxonomy" id="152421"/>
    <lineage>
        <taxon>Eukaryota</taxon>
        <taxon>Viridiplantae</taxon>
        <taxon>Streptophyta</taxon>
        <taxon>Embryophyta</taxon>
        <taxon>Tracheophyta</taxon>
        <taxon>Spermatophyta</taxon>
        <taxon>Magnoliopsida</taxon>
        <taxon>eudicotyledons</taxon>
        <taxon>Gunneridae</taxon>
        <taxon>Pentapetalae</taxon>
        <taxon>rosids</taxon>
        <taxon>malvids</taxon>
        <taxon>Malvales</taxon>
        <taxon>Dipterocarpaceae</taxon>
        <taxon>Rubroshorea</taxon>
    </lineage>
</organism>
<proteinExistence type="predicted"/>
<name>A0AAV5IFE3_9ROSI</name>
<evidence type="ECO:0000313" key="3">
    <source>
        <dbReference type="Proteomes" id="UP001054252"/>
    </source>
</evidence>
<dbReference type="Proteomes" id="UP001054252">
    <property type="component" value="Unassembled WGS sequence"/>
</dbReference>
<reference evidence="2 3" key="1">
    <citation type="journal article" date="2021" name="Commun. Biol.">
        <title>The genome of Shorea leprosula (Dipterocarpaceae) highlights the ecological relevance of drought in aseasonal tropical rainforests.</title>
        <authorList>
            <person name="Ng K.K.S."/>
            <person name="Kobayashi M.J."/>
            <person name="Fawcett J.A."/>
            <person name="Hatakeyama M."/>
            <person name="Paape T."/>
            <person name="Ng C.H."/>
            <person name="Ang C.C."/>
            <person name="Tnah L.H."/>
            <person name="Lee C.T."/>
            <person name="Nishiyama T."/>
            <person name="Sese J."/>
            <person name="O'Brien M.J."/>
            <person name="Copetti D."/>
            <person name="Mohd Noor M.I."/>
            <person name="Ong R.C."/>
            <person name="Putra M."/>
            <person name="Sireger I.Z."/>
            <person name="Indrioko S."/>
            <person name="Kosugi Y."/>
            <person name="Izuno A."/>
            <person name="Isagi Y."/>
            <person name="Lee S.L."/>
            <person name="Shimizu K.K."/>
        </authorList>
    </citation>
    <scope>NUCLEOTIDE SEQUENCE [LARGE SCALE GENOMIC DNA]</scope>
    <source>
        <strain evidence="2">214</strain>
    </source>
</reference>
<evidence type="ECO:0000256" key="1">
    <source>
        <dbReference type="SAM" id="Coils"/>
    </source>
</evidence>
<comment type="caution">
    <text evidence="2">The sequence shown here is derived from an EMBL/GenBank/DDBJ whole genome shotgun (WGS) entry which is preliminary data.</text>
</comment>
<dbReference type="EMBL" id="BPVZ01000012">
    <property type="protein sequence ID" value="GKU97782.1"/>
    <property type="molecule type" value="Genomic_DNA"/>
</dbReference>
<dbReference type="AlphaFoldDB" id="A0AAV5IFE3"/>
<gene>
    <name evidence="2" type="ORF">SLEP1_g10873</name>
</gene>
<feature type="coiled-coil region" evidence="1">
    <location>
        <begin position="38"/>
        <end position="65"/>
    </location>
</feature>
<sequence>MKATTPMFSCTLWQGVNMYLKAFGPSLRLFDGDNNQSMGFIVEELKNAKKEIQALYKNKQKGVEEIYGEKEGTWRRRDTHGSSPFVEHILLHSTATVFGATLPSFHFAVTYAAFFPFAASCAALTPQLQHSSLVLKLRIT</sequence>
<evidence type="ECO:0000313" key="2">
    <source>
        <dbReference type="EMBL" id="GKU97782.1"/>
    </source>
</evidence>
<keyword evidence="1" id="KW-0175">Coiled coil</keyword>
<keyword evidence="3" id="KW-1185">Reference proteome</keyword>
<protein>
    <submittedName>
        <fullName evidence="2">Uncharacterized protein</fullName>
    </submittedName>
</protein>